<organism evidence="2 3">
    <name type="scientific">Posidoniimonas corsicana</name>
    <dbReference type="NCBI Taxonomy" id="1938618"/>
    <lineage>
        <taxon>Bacteria</taxon>
        <taxon>Pseudomonadati</taxon>
        <taxon>Planctomycetota</taxon>
        <taxon>Planctomycetia</taxon>
        <taxon>Pirellulales</taxon>
        <taxon>Lacipirellulaceae</taxon>
        <taxon>Posidoniimonas</taxon>
    </lineage>
</organism>
<evidence type="ECO:0000259" key="1">
    <source>
        <dbReference type="Pfam" id="PF20282"/>
    </source>
</evidence>
<dbReference type="EMBL" id="SIHJ01000001">
    <property type="protein sequence ID" value="TWT35167.1"/>
    <property type="molecule type" value="Genomic_DNA"/>
</dbReference>
<feature type="domain" description="ABC-three component systems C-terminal" evidence="1">
    <location>
        <begin position="235"/>
        <end position="363"/>
    </location>
</feature>
<accession>A0A5C5VB34</accession>
<dbReference type="Proteomes" id="UP000316714">
    <property type="component" value="Unassembled WGS sequence"/>
</dbReference>
<proteinExistence type="predicted"/>
<evidence type="ECO:0000313" key="2">
    <source>
        <dbReference type="EMBL" id="TWT35167.1"/>
    </source>
</evidence>
<protein>
    <recommendedName>
        <fullName evidence="1">ABC-three component systems C-terminal domain-containing protein</fullName>
    </recommendedName>
</protein>
<dbReference type="AlphaFoldDB" id="A0A5C5VB34"/>
<dbReference type="InterPro" id="IPR046914">
    <property type="entry name" value="ABC-3C_CTD6"/>
</dbReference>
<reference evidence="2 3" key="1">
    <citation type="submission" date="2019-02" db="EMBL/GenBank/DDBJ databases">
        <title>Deep-cultivation of Planctomycetes and their phenomic and genomic characterization uncovers novel biology.</title>
        <authorList>
            <person name="Wiegand S."/>
            <person name="Jogler M."/>
            <person name="Boedeker C."/>
            <person name="Pinto D."/>
            <person name="Vollmers J."/>
            <person name="Rivas-Marin E."/>
            <person name="Kohn T."/>
            <person name="Peeters S.H."/>
            <person name="Heuer A."/>
            <person name="Rast P."/>
            <person name="Oberbeckmann S."/>
            <person name="Bunk B."/>
            <person name="Jeske O."/>
            <person name="Meyerdierks A."/>
            <person name="Storesund J.E."/>
            <person name="Kallscheuer N."/>
            <person name="Luecker S."/>
            <person name="Lage O.M."/>
            <person name="Pohl T."/>
            <person name="Merkel B.J."/>
            <person name="Hornburger P."/>
            <person name="Mueller R.-W."/>
            <person name="Bruemmer F."/>
            <person name="Labrenz M."/>
            <person name="Spormann A.M."/>
            <person name="Op Den Camp H."/>
            <person name="Overmann J."/>
            <person name="Amann R."/>
            <person name="Jetten M.S.M."/>
            <person name="Mascher T."/>
            <person name="Medema M.H."/>
            <person name="Devos D.P."/>
            <person name="Kaster A.-K."/>
            <person name="Ovreas L."/>
            <person name="Rohde M."/>
            <person name="Galperin M.Y."/>
            <person name="Jogler C."/>
        </authorList>
    </citation>
    <scope>NUCLEOTIDE SEQUENCE [LARGE SCALE GENOMIC DNA]</scope>
    <source>
        <strain evidence="2 3">KOR34</strain>
    </source>
</reference>
<keyword evidence="3" id="KW-1185">Reference proteome</keyword>
<name>A0A5C5VB34_9BACT</name>
<dbReference type="Pfam" id="PF20282">
    <property type="entry name" value="CTD6"/>
    <property type="match status" value="1"/>
</dbReference>
<comment type="caution">
    <text evidence="2">The sequence shown here is derived from an EMBL/GenBank/DDBJ whole genome shotgun (WGS) entry which is preliminary data.</text>
</comment>
<sequence length="365" mass="41124">MSTAKPKALSAAPIPTPTVSASIAASNVVSGPPVPPLQRVRLFSSGEWEEFTQEWADALRSRYSDVWRCGGAGDMGRDVMAFIDKPGPTAKWDNFQCKHYDHSLRPSDVWIELGKLMYYTHTKQYTKPENYYFVAPQDVGTSLARLFHTPDALRTKLYANWAKYCQDSITKKPVTLTARLKKHIDSYPFDSISFKPVLSVLREHAGTRWHVHRFGGGLPNRPDAPDPPSQLAPSELPYVAELLKAYGDHKKTPIASPVDLTSWGNLDSHFQLSRKSFYSAESLKEFSRDHLPDGEYERLQDEICDGVQESYLEAHDDGYRRAVATTQAAVQLAITSHPLLSVLRSPDRRGVCHQLVNDLRLKWVD</sequence>
<evidence type="ECO:0000313" key="3">
    <source>
        <dbReference type="Proteomes" id="UP000316714"/>
    </source>
</evidence>
<gene>
    <name evidence="2" type="ORF">KOR34_00550</name>
</gene>